<dbReference type="Pfam" id="PF23189">
    <property type="entry name" value="UPF0261_C"/>
    <property type="match status" value="1"/>
</dbReference>
<comment type="caution">
    <text evidence="3">The sequence shown here is derived from an EMBL/GenBank/DDBJ whole genome shotgun (WGS) entry which is preliminary data.</text>
</comment>
<keyword evidence="4" id="KW-1185">Reference proteome</keyword>
<dbReference type="InterPro" id="IPR044122">
    <property type="entry name" value="UPF0261_N"/>
</dbReference>
<dbReference type="CDD" id="cd15488">
    <property type="entry name" value="Tm-1-like"/>
    <property type="match status" value="1"/>
</dbReference>
<reference evidence="3 4" key="1">
    <citation type="submission" date="2019-03" db="EMBL/GenBank/DDBJ databases">
        <title>Genomic Encyclopedia of Type Strains, Phase IV (KMG-IV): sequencing the most valuable type-strain genomes for metagenomic binning, comparative biology and taxonomic classification.</title>
        <authorList>
            <person name="Goeker M."/>
        </authorList>
    </citation>
    <scope>NUCLEOTIDE SEQUENCE [LARGE SCALE GENOMIC DNA]</scope>
    <source>
        <strain evidence="3 4">LX-B</strain>
    </source>
</reference>
<dbReference type="RefSeq" id="WP_165907667.1">
    <property type="nucleotide sequence ID" value="NZ_SLUN01000001.1"/>
</dbReference>
<dbReference type="Gene3D" id="3.40.50.12030">
    <property type="entry name" value="Uncharacterised protein family UPF0261, NC domain"/>
    <property type="match status" value="1"/>
</dbReference>
<dbReference type="EMBL" id="SLUN01000001">
    <property type="protein sequence ID" value="TCL76741.1"/>
    <property type="molecule type" value="Genomic_DNA"/>
</dbReference>
<dbReference type="AlphaFoldDB" id="A0A4R1SB73"/>
<proteinExistence type="predicted"/>
<dbReference type="InterPro" id="IPR008322">
    <property type="entry name" value="UPF0261"/>
</dbReference>
<evidence type="ECO:0000313" key="3">
    <source>
        <dbReference type="EMBL" id="TCL76741.1"/>
    </source>
</evidence>
<evidence type="ECO:0000313" key="4">
    <source>
        <dbReference type="Proteomes" id="UP000295008"/>
    </source>
</evidence>
<sequence>MKRTIAIIASLDSKEQEVGFVRDFLARLGHGVLLIDVGVRSRSGIVPDISREAVLEAAGAPQTLLATGQKHERLAAMARGAARLATVLYSQGRFDALFALGGVQNTIIGTSAMKALPYGVPKLVVSTVASGNRTFDPLVGTKDILLMPSIADIAGLNSVTRMVLSNAAAALAGMAEHAGEPLRPGARTIIGATMMGVSGDGVARAAGLVERAGYEVISFHTTGVGGRVLEELIGQGFIQAAMDLTLHEITAEYFGGGFSAGAPGRLLAAARAGIPLVVAPGGLDFIDFGVRELPEDIDSRQYILHNSEIAHIKIHPAEMIPIAERVVERLNQCTGPVTLLIPERGFRQAAAPGEPLYNPEVDAAFTRVVAAKLKPGIRVIRVDANLNDPAFSAAAADALLELLRK</sequence>
<organism evidence="3 4">
    <name type="scientific">Hydrogenispora ethanolica</name>
    <dbReference type="NCBI Taxonomy" id="1082276"/>
    <lineage>
        <taxon>Bacteria</taxon>
        <taxon>Bacillati</taxon>
        <taxon>Bacillota</taxon>
        <taxon>Hydrogenispora</taxon>
    </lineage>
</organism>
<dbReference type="PANTHER" id="PTHR31862:SF1">
    <property type="entry name" value="UPF0261 DOMAIN PROTEIN (AFU_ORTHOLOGUE AFUA_1G10120)"/>
    <property type="match status" value="1"/>
</dbReference>
<dbReference type="Pfam" id="PF06792">
    <property type="entry name" value="UPF0261"/>
    <property type="match status" value="1"/>
</dbReference>
<dbReference type="NCBIfam" id="NF002674">
    <property type="entry name" value="PRK02399.1-2"/>
    <property type="match status" value="1"/>
</dbReference>
<feature type="domain" description="UPF0261" evidence="1">
    <location>
        <begin position="4"/>
        <end position="177"/>
    </location>
</feature>
<dbReference type="InterPro" id="IPR056778">
    <property type="entry name" value="UPF0261_C"/>
</dbReference>
<feature type="domain" description="UPF0261" evidence="2">
    <location>
        <begin position="187"/>
        <end position="402"/>
    </location>
</feature>
<dbReference type="Proteomes" id="UP000295008">
    <property type="component" value="Unassembled WGS sequence"/>
</dbReference>
<evidence type="ECO:0000259" key="2">
    <source>
        <dbReference type="Pfam" id="PF23189"/>
    </source>
</evidence>
<protein>
    <submittedName>
        <fullName evidence="3">Uncharacterized protein (UPF0261 family)</fullName>
    </submittedName>
</protein>
<gene>
    <name evidence="3" type="ORF">EDC14_100121</name>
</gene>
<name>A0A4R1SB73_HYDET</name>
<dbReference type="InterPro" id="IPR051353">
    <property type="entry name" value="Tobamovirus_resist_UPF0261"/>
</dbReference>
<evidence type="ECO:0000259" key="1">
    <source>
        <dbReference type="Pfam" id="PF06792"/>
    </source>
</evidence>
<dbReference type="PIRSF" id="PIRSF033271">
    <property type="entry name" value="UCP033271"/>
    <property type="match status" value="1"/>
</dbReference>
<dbReference type="Gene3D" id="3.40.50.12020">
    <property type="entry name" value="Uncharacterised protein family UPF0261, NN domain"/>
    <property type="match status" value="1"/>
</dbReference>
<accession>A0A4R1SB73</accession>
<dbReference type="PANTHER" id="PTHR31862">
    <property type="entry name" value="UPF0261 DOMAIN PROTEIN (AFU_ORTHOLOGUE AFUA_1G10120)"/>
    <property type="match status" value="1"/>
</dbReference>